<dbReference type="GO" id="GO:0003723">
    <property type="term" value="F:RNA binding"/>
    <property type="evidence" value="ECO:0007669"/>
    <property type="project" value="TreeGrafter"/>
</dbReference>
<dbReference type="InterPro" id="IPR054429">
    <property type="entry name" value="Znf-CCCH_Muscleblind-like"/>
</dbReference>
<organism evidence="9 10">
    <name type="scientific">Cherax quadricarinatus</name>
    <name type="common">Australian red claw crayfish</name>
    <dbReference type="NCBI Taxonomy" id="27406"/>
    <lineage>
        <taxon>Eukaryota</taxon>
        <taxon>Metazoa</taxon>
        <taxon>Ecdysozoa</taxon>
        <taxon>Arthropoda</taxon>
        <taxon>Crustacea</taxon>
        <taxon>Multicrustacea</taxon>
        <taxon>Malacostraca</taxon>
        <taxon>Eumalacostraca</taxon>
        <taxon>Eucarida</taxon>
        <taxon>Decapoda</taxon>
        <taxon>Pleocyemata</taxon>
        <taxon>Astacidea</taxon>
        <taxon>Parastacoidea</taxon>
        <taxon>Parastacidae</taxon>
        <taxon>Cherax</taxon>
    </lineage>
</organism>
<keyword evidence="3 6" id="KW-0863">Zinc-finger</keyword>
<evidence type="ECO:0000256" key="6">
    <source>
        <dbReference type="PROSITE-ProRule" id="PRU00723"/>
    </source>
</evidence>
<comment type="similarity">
    <text evidence="5">Belongs to the muscleblind family.</text>
</comment>
<dbReference type="GO" id="GO:0005737">
    <property type="term" value="C:cytoplasm"/>
    <property type="evidence" value="ECO:0007669"/>
    <property type="project" value="TreeGrafter"/>
</dbReference>
<feature type="domain" description="C3H1-type" evidence="8">
    <location>
        <begin position="119"/>
        <end position="147"/>
    </location>
</feature>
<name>A0AAW0XCW9_CHEQU</name>
<evidence type="ECO:0000313" key="10">
    <source>
        <dbReference type="Proteomes" id="UP001445076"/>
    </source>
</evidence>
<feature type="zinc finger region" description="C3H1-type" evidence="6">
    <location>
        <begin position="119"/>
        <end position="147"/>
    </location>
</feature>
<keyword evidence="10" id="KW-1185">Reference proteome</keyword>
<dbReference type="PROSITE" id="PS50103">
    <property type="entry name" value="ZF_C3H1"/>
    <property type="match status" value="1"/>
</dbReference>
<evidence type="ECO:0000256" key="7">
    <source>
        <dbReference type="SAM" id="MobiDB-lite"/>
    </source>
</evidence>
<gene>
    <name evidence="9" type="ORF">OTU49_005121</name>
</gene>
<dbReference type="InterPro" id="IPR000571">
    <property type="entry name" value="Znf_CCCH"/>
</dbReference>
<dbReference type="PANTHER" id="PTHR12675:SF12">
    <property type="entry name" value="PROTEIN MUSCLEBLIND"/>
    <property type="match status" value="1"/>
</dbReference>
<dbReference type="SMART" id="SM00356">
    <property type="entry name" value="ZnF_C3H1"/>
    <property type="match status" value="2"/>
</dbReference>
<dbReference type="AlphaFoldDB" id="A0AAW0XCW9"/>
<proteinExistence type="inferred from homology"/>
<dbReference type="Pfam" id="PF22628">
    <property type="entry name" value="zf-CCCH_10"/>
    <property type="match status" value="1"/>
</dbReference>
<accession>A0AAW0XCW9</accession>
<protein>
    <recommendedName>
        <fullName evidence="8">C3H1-type domain-containing protein</fullName>
    </recommendedName>
</protein>
<evidence type="ECO:0000256" key="5">
    <source>
        <dbReference type="ARBA" id="ARBA00038226"/>
    </source>
</evidence>
<reference evidence="9 10" key="1">
    <citation type="journal article" date="2024" name="BMC Genomics">
        <title>Genome assembly of redclaw crayfish (Cherax quadricarinatus) provides insights into its immune adaptation and hypoxia tolerance.</title>
        <authorList>
            <person name="Liu Z."/>
            <person name="Zheng J."/>
            <person name="Li H."/>
            <person name="Fang K."/>
            <person name="Wang S."/>
            <person name="He J."/>
            <person name="Zhou D."/>
            <person name="Weng S."/>
            <person name="Chi M."/>
            <person name="Gu Z."/>
            <person name="He J."/>
            <person name="Li F."/>
            <person name="Wang M."/>
        </authorList>
    </citation>
    <scope>NUCLEOTIDE SEQUENCE [LARGE SCALE GENOMIC DNA]</scope>
    <source>
        <strain evidence="9">ZL_2023a</strain>
    </source>
</reference>
<dbReference type="EMBL" id="JARKIK010000045">
    <property type="protein sequence ID" value="KAK8735914.1"/>
    <property type="molecule type" value="Genomic_DNA"/>
</dbReference>
<evidence type="ECO:0000256" key="1">
    <source>
        <dbReference type="ARBA" id="ARBA00022723"/>
    </source>
</evidence>
<feature type="region of interest" description="Disordered" evidence="7">
    <location>
        <begin position="258"/>
        <end position="332"/>
    </location>
</feature>
<dbReference type="PANTHER" id="PTHR12675">
    <property type="entry name" value="MUSCLEBLIND-LIKE PROTEIN"/>
    <property type="match status" value="1"/>
</dbReference>
<evidence type="ECO:0000313" key="9">
    <source>
        <dbReference type="EMBL" id="KAK8735914.1"/>
    </source>
</evidence>
<keyword evidence="1 6" id="KW-0479">Metal-binding</keyword>
<dbReference type="GO" id="GO:0008270">
    <property type="term" value="F:zinc ion binding"/>
    <property type="evidence" value="ECO:0007669"/>
    <property type="project" value="UniProtKB-KW"/>
</dbReference>
<evidence type="ECO:0000259" key="8">
    <source>
        <dbReference type="PROSITE" id="PS50103"/>
    </source>
</evidence>
<evidence type="ECO:0000256" key="2">
    <source>
        <dbReference type="ARBA" id="ARBA00022737"/>
    </source>
</evidence>
<comment type="caution">
    <text evidence="9">The sequence shown here is derived from an EMBL/GenBank/DDBJ whole genome shotgun (WGS) entry which is preliminary data.</text>
</comment>
<keyword evidence="2" id="KW-0677">Repeat</keyword>
<feature type="compositionally biased region" description="Low complexity" evidence="7">
    <location>
        <begin position="265"/>
        <end position="319"/>
    </location>
</feature>
<dbReference type="Gene3D" id="3.30.1370.210">
    <property type="match status" value="1"/>
</dbReference>
<dbReference type="GO" id="GO:0005654">
    <property type="term" value="C:nucleoplasm"/>
    <property type="evidence" value="ECO:0007669"/>
    <property type="project" value="TreeGrafter"/>
</dbReference>
<dbReference type="GO" id="GO:0043484">
    <property type="term" value="P:regulation of RNA splicing"/>
    <property type="evidence" value="ECO:0007669"/>
    <property type="project" value="TreeGrafter"/>
</dbReference>
<evidence type="ECO:0000256" key="4">
    <source>
        <dbReference type="ARBA" id="ARBA00022833"/>
    </source>
</evidence>
<evidence type="ECO:0000256" key="3">
    <source>
        <dbReference type="ARBA" id="ARBA00022771"/>
    </source>
</evidence>
<keyword evidence="4 6" id="KW-0862">Zinc</keyword>
<sequence length="506" mass="52545">MTQIQGLGPGTPVVPGTIPIIQQHYYPCQHPSAHSRQQEQRTSAHYSLYNTAISPENVPIMFPHNSAPYLAGIPAMSNFNPYIASSPVMTMGMTDGAVASPINAVVSQQVVPAQKVPRTDRLEVCREFQRGACKRPEQECRFAHPPDHVSTTDEGTVTVCMDAIKSRCSRDPCRYFHPPPHLQAQLRASQGRAAHQPVAFPGMVPYKRPAGDKSGVPVYQPTGSAAYQQALMQQLGGQSFVPVSCEYGGSVPLAGVGGQADSQDTTAANNHAAASSAQHTSSSSSTSTTTTTNSPTSGKAVYSTSVTATNSSSTSSSSSTGGGELVPASPVPMSPHPSVNVFSYTGYSLSKGVRPQFKPPASLAPTIMGPMALSSIGFAHPGLHSAPIPGFNYGIGSHMPNINVSPYASSNQQLMTPAMASSVAGMGLPGMMHGIGGLPAGMASTVGGIAGLSGLGASMPLVSPSILMPQSPVSSLYPPQYTALSSNTHYSLAQGGEQPNKRLKTS</sequence>
<dbReference type="Proteomes" id="UP001445076">
    <property type="component" value="Unassembled WGS sequence"/>
</dbReference>